<protein>
    <submittedName>
        <fullName evidence="1">Uncharacterized protein</fullName>
    </submittedName>
</protein>
<dbReference type="AlphaFoldDB" id="A0A565AUJ4"/>
<sequence length="83" mass="9411">MVSMMDKRMELWSMESTEEFAALALRCSDDSPEMRRATTDVVKELEVVIIITVTNRSPITKVEFIACTAFSLFTHAKTGFLEC</sequence>
<dbReference type="Proteomes" id="UP000489600">
    <property type="component" value="Unassembled WGS sequence"/>
</dbReference>
<keyword evidence="2" id="KW-1185">Reference proteome</keyword>
<organism evidence="1 2">
    <name type="scientific">Arabis nemorensis</name>
    <dbReference type="NCBI Taxonomy" id="586526"/>
    <lineage>
        <taxon>Eukaryota</taxon>
        <taxon>Viridiplantae</taxon>
        <taxon>Streptophyta</taxon>
        <taxon>Embryophyta</taxon>
        <taxon>Tracheophyta</taxon>
        <taxon>Spermatophyta</taxon>
        <taxon>Magnoliopsida</taxon>
        <taxon>eudicotyledons</taxon>
        <taxon>Gunneridae</taxon>
        <taxon>Pentapetalae</taxon>
        <taxon>rosids</taxon>
        <taxon>malvids</taxon>
        <taxon>Brassicales</taxon>
        <taxon>Brassicaceae</taxon>
        <taxon>Arabideae</taxon>
        <taxon>Arabis</taxon>
    </lineage>
</organism>
<evidence type="ECO:0000313" key="1">
    <source>
        <dbReference type="EMBL" id="VVA92760.1"/>
    </source>
</evidence>
<proteinExistence type="predicted"/>
<reference evidence="1" key="1">
    <citation type="submission" date="2019-07" db="EMBL/GenBank/DDBJ databases">
        <authorList>
            <person name="Dittberner H."/>
        </authorList>
    </citation>
    <scope>NUCLEOTIDE SEQUENCE [LARGE SCALE GENOMIC DNA]</scope>
</reference>
<evidence type="ECO:0000313" key="2">
    <source>
        <dbReference type="Proteomes" id="UP000489600"/>
    </source>
</evidence>
<accession>A0A565AUJ4</accession>
<gene>
    <name evidence="1" type="ORF">ANE_LOCUS3205</name>
</gene>
<dbReference type="EMBL" id="CABITT030000001">
    <property type="protein sequence ID" value="VVA92760.1"/>
    <property type="molecule type" value="Genomic_DNA"/>
</dbReference>
<name>A0A565AUJ4_9BRAS</name>
<comment type="caution">
    <text evidence="1">The sequence shown here is derived from an EMBL/GenBank/DDBJ whole genome shotgun (WGS) entry which is preliminary data.</text>
</comment>